<protein>
    <submittedName>
        <fullName evidence="1">Uncharacterized protein</fullName>
    </submittedName>
</protein>
<evidence type="ECO:0000313" key="1">
    <source>
        <dbReference type="EMBL" id="OAD00729.1"/>
    </source>
</evidence>
<name>A0A162QMQ0_MUCCL</name>
<sequence>MSKTIILPSMKLLDQDMTFPTPAYAAIDHHYRQMNKKVRVQNAQWLFFKDNRWVPLDIINHQKLEDTILSKGVFVDIRDSHFPQVSKVRVFPELDYLSYLGVRYKISKVLLPGI</sequence>
<accession>A0A162QMQ0</accession>
<keyword evidence="2" id="KW-1185">Reference proteome</keyword>
<proteinExistence type="predicted"/>
<dbReference type="VEuPathDB" id="FungiDB:MUCCIDRAFT_85129"/>
<dbReference type="OrthoDB" id="2324583at2759"/>
<dbReference type="AlphaFoldDB" id="A0A162QMQ0"/>
<organism evidence="1 2">
    <name type="scientific">Mucor lusitanicus CBS 277.49</name>
    <dbReference type="NCBI Taxonomy" id="747725"/>
    <lineage>
        <taxon>Eukaryota</taxon>
        <taxon>Fungi</taxon>
        <taxon>Fungi incertae sedis</taxon>
        <taxon>Mucoromycota</taxon>
        <taxon>Mucoromycotina</taxon>
        <taxon>Mucoromycetes</taxon>
        <taxon>Mucorales</taxon>
        <taxon>Mucorineae</taxon>
        <taxon>Mucoraceae</taxon>
        <taxon>Mucor</taxon>
    </lineage>
</organism>
<reference evidence="1 2" key="1">
    <citation type="submission" date="2015-06" db="EMBL/GenBank/DDBJ databases">
        <title>Expansion of signal transduction pathways in fungi by whole-genome duplication.</title>
        <authorList>
            <consortium name="DOE Joint Genome Institute"/>
            <person name="Corrochano L.M."/>
            <person name="Kuo A."/>
            <person name="Marcet-Houben M."/>
            <person name="Polaino S."/>
            <person name="Salamov A."/>
            <person name="Villalobos J.M."/>
            <person name="Alvarez M.I."/>
            <person name="Avalos J."/>
            <person name="Benito E.P."/>
            <person name="Benoit I."/>
            <person name="Burger G."/>
            <person name="Camino L.P."/>
            <person name="Canovas D."/>
            <person name="Cerda-Olmedo E."/>
            <person name="Cheng J.-F."/>
            <person name="Dominguez A."/>
            <person name="Elias M."/>
            <person name="Eslava A.P."/>
            <person name="Glaser F."/>
            <person name="Grimwood J."/>
            <person name="Gutierrez G."/>
            <person name="Heitman J."/>
            <person name="Henrissat B."/>
            <person name="Iturriaga E.A."/>
            <person name="Lang B.F."/>
            <person name="Lavin J.L."/>
            <person name="Lee S."/>
            <person name="Li W."/>
            <person name="Lindquist E."/>
            <person name="Lopez-Garcia S."/>
            <person name="Luque E.M."/>
            <person name="Marcos A.T."/>
            <person name="Martin J."/>
            <person name="Mccluskey K."/>
            <person name="Medina H.R."/>
            <person name="Miralles-Duran A."/>
            <person name="Miyazaki A."/>
            <person name="Munoz-Torres E."/>
            <person name="Oguiza J.A."/>
            <person name="Ohm R."/>
            <person name="Olmedo M."/>
            <person name="Orejas M."/>
            <person name="Ortiz-Castellanos L."/>
            <person name="Pisabarro A.G."/>
            <person name="Rodriguez-Romero J."/>
            <person name="Ruiz-Herrera J."/>
            <person name="Ruiz-Vazquez R."/>
            <person name="Sanz C."/>
            <person name="Schackwitz W."/>
            <person name="Schmutz J."/>
            <person name="Shahriari M."/>
            <person name="Shelest E."/>
            <person name="Silva-Franco F."/>
            <person name="Soanes D."/>
            <person name="Syed K."/>
            <person name="Tagua V.G."/>
            <person name="Talbot N.J."/>
            <person name="Thon M."/>
            <person name="De Vries R.P."/>
            <person name="Wiebenga A."/>
            <person name="Yadav J.S."/>
            <person name="Braun E.L."/>
            <person name="Baker S."/>
            <person name="Garre V."/>
            <person name="Horwitz B."/>
            <person name="Torres-Martinez S."/>
            <person name="Idnurm A."/>
            <person name="Herrera-Estrella A."/>
            <person name="Gabaldon T."/>
            <person name="Grigoriev I.V."/>
        </authorList>
    </citation>
    <scope>NUCLEOTIDE SEQUENCE [LARGE SCALE GENOMIC DNA]</scope>
    <source>
        <strain evidence="1 2">CBS 277.49</strain>
    </source>
</reference>
<gene>
    <name evidence="1" type="ORF">MUCCIDRAFT_85129</name>
</gene>
<dbReference type="Proteomes" id="UP000077051">
    <property type="component" value="Unassembled WGS sequence"/>
</dbReference>
<evidence type="ECO:0000313" key="2">
    <source>
        <dbReference type="Proteomes" id="UP000077051"/>
    </source>
</evidence>
<comment type="caution">
    <text evidence="1">The sequence shown here is derived from an EMBL/GenBank/DDBJ whole genome shotgun (WGS) entry which is preliminary data.</text>
</comment>
<dbReference type="EMBL" id="AMYB01000006">
    <property type="protein sequence ID" value="OAD00729.1"/>
    <property type="molecule type" value="Genomic_DNA"/>
</dbReference>